<dbReference type="RefSeq" id="WP_145368714.1">
    <property type="nucleotide sequence ID" value="NZ_CP036275.1"/>
</dbReference>
<feature type="region of interest" description="Disordered" evidence="1">
    <location>
        <begin position="151"/>
        <end position="172"/>
    </location>
</feature>
<reference evidence="3 4" key="1">
    <citation type="submission" date="2019-02" db="EMBL/GenBank/DDBJ databases">
        <title>Deep-cultivation of Planctomycetes and their phenomic and genomic characterization uncovers novel biology.</title>
        <authorList>
            <person name="Wiegand S."/>
            <person name="Jogler M."/>
            <person name="Boedeker C."/>
            <person name="Pinto D."/>
            <person name="Vollmers J."/>
            <person name="Rivas-Marin E."/>
            <person name="Kohn T."/>
            <person name="Peeters S.H."/>
            <person name="Heuer A."/>
            <person name="Rast P."/>
            <person name="Oberbeckmann S."/>
            <person name="Bunk B."/>
            <person name="Jeske O."/>
            <person name="Meyerdierks A."/>
            <person name="Storesund J.E."/>
            <person name="Kallscheuer N."/>
            <person name="Luecker S."/>
            <person name="Lage O.M."/>
            <person name="Pohl T."/>
            <person name="Merkel B.J."/>
            <person name="Hornburger P."/>
            <person name="Mueller R.-W."/>
            <person name="Bruemmer F."/>
            <person name="Labrenz M."/>
            <person name="Spormann A.M."/>
            <person name="Op den Camp H."/>
            <person name="Overmann J."/>
            <person name="Amann R."/>
            <person name="Jetten M.S.M."/>
            <person name="Mascher T."/>
            <person name="Medema M.H."/>
            <person name="Devos D.P."/>
            <person name="Kaster A.-K."/>
            <person name="Ovreas L."/>
            <person name="Rohde M."/>
            <person name="Galperin M.Y."/>
            <person name="Jogler C."/>
        </authorList>
    </citation>
    <scope>NUCLEOTIDE SEQUENCE [LARGE SCALE GENOMIC DNA]</scope>
    <source>
        <strain evidence="3 4">Mal4</strain>
    </source>
</reference>
<dbReference type="OrthoDB" id="292826at2"/>
<sequence precursor="true">MSLRLAVVAALLSFAGVPAMAQEQSPELQRFQGHWEVTDLVEDGKVIPREAIREWLPSGGRAEIVENAIIFTSPHDQKKHVKVFSVDPTQYPKAIDVSTKDRTAGVGIYRFDEERLIICIEDPEKGDRPDEFSAAEGSHRMLMVLKRSKAAARGDGRTSEQESKVTAAPSTPAARLLTDDEVKRQLLGTWRHKDNIGALFITFSADGTFTTVREVQELRLFQKVFVQTPVSSGRWKVQRGVVAFSVNSATDPLRVGKTFEFTIRSISDRDFIFVDYLGVVGSAVRVR</sequence>
<name>A0A517Z5D2_9PLAN</name>
<dbReference type="AlphaFoldDB" id="A0A517Z5D2"/>
<evidence type="ECO:0000313" key="4">
    <source>
        <dbReference type="Proteomes" id="UP000320496"/>
    </source>
</evidence>
<organism evidence="3 4">
    <name type="scientific">Maioricimonas rarisocia</name>
    <dbReference type="NCBI Taxonomy" id="2528026"/>
    <lineage>
        <taxon>Bacteria</taxon>
        <taxon>Pseudomonadati</taxon>
        <taxon>Planctomycetota</taxon>
        <taxon>Planctomycetia</taxon>
        <taxon>Planctomycetales</taxon>
        <taxon>Planctomycetaceae</taxon>
        <taxon>Maioricimonas</taxon>
    </lineage>
</organism>
<accession>A0A517Z5D2</accession>
<dbReference type="EMBL" id="CP036275">
    <property type="protein sequence ID" value="QDU37698.1"/>
    <property type="molecule type" value="Genomic_DNA"/>
</dbReference>
<keyword evidence="4" id="KW-1185">Reference proteome</keyword>
<dbReference type="KEGG" id="mri:Mal4_20140"/>
<dbReference type="NCBIfam" id="TIGR03067">
    <property type="entry name" value="Planc_TIGR03067"/>
    <property type="match status" value="1"/>
</dbReference>
<keyword evidence="2" id="KW-0732">Signal</keyword>
<gene>
    <name evidence="3" type="ORF">Mal4_20140</name>
</gene>
<evidence type="ECO:0008006" key="5">
    <source>
        <dbReference type="Google" id="ProtNLM"/>
    </source>
</evidence>
<protein>
    <recommendedName>
        <fullName evidence="5">TIGR03067 domain-containing protein</fullName>
    </recommendedName>
</protein>
<feature type="signal peptide" evidence="2">
    <location>
        <begin position="1"/>
        <end position="21"/>
    </location>
</feature>
<feature type="compositionally biased region" description="Basic and acidic residues" evidence="1">
    <location>
        <begin position="152"/>
        <end position="163"/>
    </location>
</feature>
<dbReference type="Proteomes" id="UP000320496">
    <property type="component" value="Chromosome"/>
</dbReference>
<evidence type="ECO:0000256" key="2">
    <source>
        <dbReference type="SAM" id="SignalP"/>
    </source>
</evidence>
<evidence type="ECO:0000256" key="1">
    <source>
        <dbReference type="SAM" id="MobiDB-lite"/>
    </source>
</evidence>
<dbReference type="InterPro" id="IPR017504">
    <property type="entry name" value="CHP03067_Planctomycetes"/>
</dbReference>
<evidence type="ECO:0000313" key="3">
    <source>
        <dbReference type="EMBL" id="QDU37698.1"/>
    </source>
</evidence>
<proteinExistence type="predicted"/>
<feature type="chain" id="PRO_5021847231" description="TIGR03067 domain-containing protein" evidence="2">
    <location>
        <begin position="22"/>
        <end position="287"/>
    </location>
</feature>